<protein>
    <recommendedName>
        <fullName evidence="8">L-2-hydroxyglutarate dehydrogenase, mitochondrial</fullName>
        <ecNumber evidence="7">1.1.99.2</ecNumber>
    </recommendedName>
</protein>
<evidence type="ECO:0000256" key="7">
    <source>
        <dbReference type="ARBA" id="ARBA00038878"/>
    </source>
</evidence>
<sequence>MAVLKRVDSSPLLLSSNNVFPKEYDVVVVGGGIVGMATAREILLRHPQLKMAVLEKERDLSYHQTGHNSGVIHAGIYYKPGTLKAKLCVEGLNLTYKYCDKHNIPYKKCGKLIVATDPVEEKRLNDLYERGKKNNVKDLEMISAEKIKEIEPHCLGTRGLWSPHTGIVDWAEVTRSYGKDFVEKGGNIHLNFEVTSFKATAESSPAAEGDGNKYPVSVLGRGGSVKACYVLTCGGLQSDRLAQMSGGTVDPKIIPFRGEYLLLSPQKQHMIKGNIYPWRSICLETCNRFQIRAFLSLVYISLLEWMGVFGLAQMLFLPSNERDMAREYVGIIPSIYIFCRGPAGVRAQAMDSSGTLVDDFVFEIGDKGIGKRILHCRNAPSPGATSSLAIAKMIADKAEKEFQLK</sequence>
<comment type="cofactor">
    <cofactor evidence="1">
        <name>FAD</name>
        <dbReference type="ChEBI" id="CHEBI:57692"/>
    </cofactor>
</comment>
<name>A0A6L2Q350_COPFO</name>
<dbReference type="Gene3D" id="3.50.50.60">
    <property type="entry name" value="FAD/NAD(P)-binding domain"/>
    <property type="match status" value="2"/>
</dbReference>
<evidence type="ECO:0000256" key="1">
    <source>
        <dbReference type="ARBA" id="ARBA00001974"/>
    </source>
</evidence>
<evidence type="ECO:0000256" key="5">
    <source>
        <dbReference type="ARBA" id="ARBA00036066"/>
    </source>
</evidence>
<evidence type="ECO:0000256" key="9">
    <source>
        <dbReference type="SAM" id="Phobius"/>
    </source>
</evidence>
<evidence type="ECO:0000256" key="4">
    <source>
        <dbReference type="ARBA" id="ARBA00023002"/>
    </source>
</evidence>
<dbReference type="PANTHER" id="PTHR43104:SF2">
    <property type="entry name" value="L-2-HYDROXYGLUTARATE DEHYDROGENASE, MITOCHONDRIAL"/>
    <property type="match status" value="1"/>
</dbReference>
<dbReference type="PANTHER" id="PTHR43104">
    <property type="entry name" value="L-2-HYDROXYGLUTARATE DEHYDROGENASE, MITOCHONDRIAL"/>
    <property type="match status" value="1"/>
</dbReference>
<keyword evidence="12" id="KW-1185">Reference proteome</keyword>
<gene>
    <name evidence="11" type="ORF">Cfor_00715</name>
</gene>
<evidence type="ECO:0000256" key="6">
    <source>
        <dbReference type="ARBA" id="ARBA00037941"/>
    </source>
</evidence>
<comment type="caution">
    <text evidence="11">The sequence shown here is derived from an EMBL/GenBank/DDBJ whole genome shotgun (WGS) entry which is preliminary data.</text>
</comment>
<feature type="transmembrane region" description="Helical" evidence="9">
    <location>
        <begin position="293"/>
        <end position="317"/>
    </location>
</feature>
<keyword evidence="9" id="KW-1133">Transmembrane helix</keyword>
<reference evidence="12" key="1">
    <citation type="submission" date="2020-01" db="EMBL/GenBank/DDBJ databases">
        <title>Draft genome sequence of the Termite Coptotermes fromosanus.</title>
        <authorList>
            <person name="Itakura S."/>
            <person name="Yosikawa Y."/>
            <person name="Umezawa K."/>
        </authorList>
    </citation>
    <scope>NUCLEOTIDE SEQUENCE [LARGE SCALE GENOMIC DNA]</scope>
</reference>
<dbReference type="InterPro" id="IPR036188">
    <property type="entry name" value="FAD/NAD-bd_sf"/>
</dbReference>
<comment type="catalytic activity">
    <reaction evidence="5">
        <text>(S)-2-hydroxyglutarate + A = 2-oxoglutarate + AH2</text>
        <dbReference type="Rhea" id="RHEA:21252"/>
        <dbReference type="ChEBI" id="CHEBI:13193"/>
        <dbReference type="ChEBI" id="CHEBI:16782"/>
        <dbReference type="ChEBI" id="CHEBI:16810"/>
        <dbReference type="ChEBI" id="CHEBI:17499"/>
        <dbReference type="EC" id="1.1.99.2"/>
    </reaction>
</comment>
<dbReference type="AlphaFoldDB" id="A0A6L2Q350"/>
<evidence type="ECO:0000256" key="8">
    <source>
        <dbReference type="ARBA" id="ARBA00041137"/>
    </source>
</evidence>
<keyword evidence="9" id="KW-0812">Transmembrane</keyword>
<accession>A0A6L2Q350</accession>
<evidence type="ECO:0000256" key="2">
    <source>
        <dbReference type="ARBA" id="ARBA00022630"/>
    </source>
</evidence>
<keyword evidence="2" id="KW-0285">Flavoprotein</keyword>
<evidence type="ECO:0000313" key="12">
    <source>
        <dbReference type="Proteomes" id="UP000502823"/>
    </source>
</evidence>
<dbReference type="OrthoDB" id="498204at2759"/>
<evidence type="ECO:0000256" key="3">
    <source>
        <dbReference type="ARBA" id="ARBA00022827"/>
    </source>
</evidence>
<dbReference type="InParanoid" id="A0A6L2Q350"/>
<dbReference type="EC" id="1.1.99.2" evidence="7"/>
<evidence type="ECO:0000313" key="11">
    <source>
        <dbReference type="EMBL" id="GFG39239.1"/>
    </source>
</evidence>
<dbReference type="EMBL" id="BLKM01000887">
    <property type="protein sequence ID" value="GFG39239.1"/>
    <property type="molecule type" value="Genomic_DNA"/>
</dbReference>
<keyword evidence="4" id="KW-0560">Oxidoreductase</keyword>
<dbReference type="SUPFAM" id="SSF51905">
    <property type="entry name" value="FAD/NAD(P)-binding domain"/>
    <property type="match status" value="1"/>
</dbReference>
<keyword evidence="9" id="KW-0472">Membrane</keyword>
<dbReference type="Pfam" id="PF01266">
    <property type="entry name" value="DAO"/>
    <property type="match status" value="1"/>
</dbReference>
<dbReference type="InterPro" id="IPR006076">
    <property type="entry name" value="FAD-dep_OxRdtase"/>
</dbReference>
<feature type="domain" description="FAD dependent oxidoreductase" evidence="10">
    <location>
        <begin position="25"/>
        <end position="396"/>
    </location>
</feature>
<comment type="similarity">
    <text evidence="6">Belongs to the L2HGDH family.</text>
</comment>
<organism evidence="11 12">
    <name type="scientific">Coptotermes formosanus</name>
    <name type="common">Formosan subterranean termite</name>
    <dbReference type="NCBI Taxonomy" id="36987"/>
    <lineage>
        <taxon>Eukaryota</taxon>
        <taxon>Metazoa</taxon>
        <taxon>Ecdysozoa</taxon>
        <taxon>Arthropoda</taxon>
        <taxon>Hexapoda</taxon>
        <taxon>Insecta</taxon>
        <taxon>Pterygota</taxon>
        <taxon>Neoptera</taxon>
        <taxon>Polyneoptera</taxon>
        <taxon>Dictyoptera</taxon>
        <taxon>Blattodea</taxon>
        <taxon>Blattoidea</taxon>
        <taxon>Termitoidae</taxon>
        <taxon>Rhinotermitidae</taxon>
        <taxon>Coptotermes</taxon>
    </lineage>
</organism>
<proteinExistence type="inferred from homology"/>
<dbReference type="GO" id="GO:0047545">
    <property type="term" value="F:(S)-2-hydroxyglutarate dehydrogenase activity"/>
    <property type="evidence" value="ECO:0007669"/>
    <property type="project" value="UniProtKB-EC"/>
</dbReference>
<keyword evidence="3" id="KW-0274">FAD</keyword>
<dbReference type="FunCoup" id="A0A6L2Q350">
    <property type="interactions" value="770"/>
</dbReference>
<evidence type="ECO:0000259" key="10">
    <source>
        <dbReference type="Pfam" id="PF01266"/>
    </source>
</evidence>
<dbReference type="Proteomes" id="UP000502823">
    <property type="component" value="Unassembled WGS sequence"/>
</dbReference>